<reference evidence="2" key="1">
    <citation type="submission" date="2023-05" db="EMBL/GenBank/DDBJ databases">
        <title>Nepenthes gracilis genome sequencing.</title>
        <authorList>
            <person name="Fukushima K."/>
        </authorList>
    </citation>
    <scope>NUCLEOTIDE SEQUENCE</scope>
    <source>
        <strain evidence="2">SING2019-196</strain>
    </source>
</reference>
<name>A0AAD3Y175_NEPGR</name>
<dbReference type="EMBL" id="BSYO01000026">
    <property type="protein sequence ID" value="GMH23729.1"/>
    <property type="molecule type" value="Genomic_DNA"/>
</dbReference>
<accession>A0AAD3Y175</accession>
<feature type="region of interest" description="Disordered" evidence="1">
    <location>
        <begin position="370"/>
        <end position="395"/>
    </location>
</feature>
<sequence>MDSLMVNYASSDDEEGEQHKLKPEEPTIESFQNPESSSLFSSLPKAQSSSASYLFSSLPKPRSSSASSLFPSHSPSSYSTSTSTFSAYKPLEEEEEEEEDEKHEEPMNEESNSIAKPPILFSSLPRPKSHTDSEPIANLSFADRNTKRVIQFRPPITQSSSKHYDHDDDGDDEEERKRKKPPEVAQSTSVKSFLSSIPAPKNSTTLGALPSSGSGPRMILEEERPTSKPDGLENELDADSNIGSSLGSSIEGSSSYYFGAAEGESGARASGGHSMNGGQMDQVYASFESYGNYTNYGDYMGHENYASYEGNWDNGSSNTVVPETFGTAETVVRMSGKRGKNQLPTEIVEVKQDELMKNRPREDQAKLTGIAFGPSYQSSSNKMKPSKLHKRKHQIGSLYYDMRQKEMELAERRAKGFLTKAETQAKYGW</sequence>
<dbReference type="Proteomes" id="UP001279734">
    <property type="component" value="Unassembled WGS sequence"/>
</dbReference>
<feature type="compositionally biased region" description="Low complexity" evidence="1">
    <location>
        <begin position="30"/>
        <end position="86"/>
    </location>
</feature>
<feature type="compositionally biased region" description="Acidic residues" evidence="1">
    <location>
        <begin position="92"/>
        <end position="102"/>
    </location>
</feature>
<feature type="compositionally biased region" description="Basic residues" evidence="1">
    <location>
        <begin position="384"/>
        <end position="394"/>
    </location>
</feature>
<dbReference type="GO" id="GO:0005634">
    <property type="term" value="C:nucleus"/>
    <property type="evidence" value="ECO:0007669"/>
    <property type="project" value="TreeGrafter"/>
</dbReference>
<proteinExistence type="predicted"/>
<dbReference type="PANTHER" id="PTHR13621:SF2">
    <property type="entry name" value="PROLINE-RICH PROTEIN PRCC"/>
    <property type="match status" value="1"/>
</dbReference>
<feature type="compositionally biased region" description="Polar residues" evidence="1">
    <location>
        <begin position="185"/>
        <end position="214"/>
    </location>
</feature>
<dbReference type="PANTHER" id="PTHR13621">
    <property type="entry name" value="PROLINE-RICH PROTEIN PRCC"/>
    <property type="match status" value="1"/>
</dbReference>
<feature type="compositionally biased region" description="Basic and acidic residues" evidence="1">
    <location>
        <begin position="219"/>
        <end position="231"/>
    </location>
</feature>
<comment type="caution">
    <text evidence="2">The sequence shown here is derived from an EMBL/GenBank/DDBJ whole genome shotgun (WGS) entry which is preliminary data.</text>
</comment>
<evidence type="ECO:0000313" key="3">
    <source>
        <dbReference type="Proteomes" id="UP001279734"/>
    </source>
</evidence>
<feature type="region of interest" description="Disordered" evidence="1">
    <location>
        <begin position="1"/>
        <end position="247"/>
    </location>
</feature>
<evidence type="ECO:0000313" key="2">
    <source>
        <dbReference type="EMBL" id="GMH23729.1"/>
    </source>
</evidence>
<keyword evidence="3" id="KW-1185">Reference proteome</keyword>
<dbReference type="InterPro" id="IPR018800">
    <property type="entry name" value="PRCC"/>
</dbReference>
<dbReference type="AlphaFoldDB" id="A0AAD3Y175"/>
<protein>
    <recommendedName>
        <fullName evidence="4">Proline-rich protein PRCC</fullName>
    </recommendedName>
</protein>
<evidence type="ECO:0008006" key="4">
    <source>
        <dbReference type="Google" id="ProtNLM"/>
    </source>
</evidence>
<gene>
    <name evidence="2" type="ORF">Nepgr_025572</name>
</gene>
<evidence type="ECO:0000256" key="1">
    <source>
        <dbReference type="SAM" id="MobiDB-lite"/>
    </source>
</evidence>
<organism evidence="2 3">
    <name type="scientific">Nepenthes gracilis</name>
    <name type="common">Slender pitcher plant</name>
    <dbReference type="NCBI Taxonomy" id="150966"/>
    <lineage>
        <taxon>Eukaryota</taxon>
        <taxon>Viridiplantae</taxon>
        <taxon>Streptophyta</taxon>
        <taxon>Embryophyta</taxon>
        <taxon>Tracheophyta</taxon>
        <taxon>Spermatophyta</taxon>
        <taxon>Magnoliopsida</taxon>
        <taxon>eudicotyledons</taxon>
        <taxon>Gunneridae</taxon>
        <taxon>Pentapetalae</taxon>
        <taxon>Caryophyllales</taxon>
        <taxon>Nepenthaceae</taxon>
        <taxon>Nepenthes</taxon>
    </lineage>
</organism>